<evidence type="ECO:0000256" key="1">
    <source>
        <dbReference type="SAM" id="Phobius"/>
    </source>
</evidence>
<evidence type="ECO:0000313" key="2">
    <source>
        <dbReference type="EMBL" id="PIL21621.1"/>
    </source>
</evidence>
<feature type="transmembrane region" description="Helical" evidence="1">
    <location>
        <begin position="28"/>
        <end position="50"/>
    </location>
</feature>
<dbReference type="Proteomes" id="UP000231259">
    <property type="component" value="Unassembled WGS sequence"/>
</dbReference>
<keyword evidence="1" id="KW-0472">Membrane</keyword>
<keyword evidence="1" id="KW-0812">Transmembrane</keyword>
<dbReference type="RefSeq" id="WP_099909632.1">
    <property type="nucleotide sequence ID" value="NZ_AWWI01000028.1"/>
</dbReference>
<evidence type="ECO:0000313" key="3">
    <source>
        <dbReference type="Proteomes" id="UP000231259"/>
    </source>
</evidence>
<keyword evidence="3" id="KW-1185">Reference proteome</keyword>
<organism evidence="2 3">
    <name type="scientific">Puniceibacterium antarcticum</name>
    <dbReference type="NCBI Taxonomy" id="1206336"/>
    <lineage>
        <taxon>Bacteria</taxon>
        <taxon>Pseudomonadati</taxon>
        <taxon>Pseudomonadota</taxon>
        <taxon>Alphaproteobacteria</taxon>
        <taxon>Rhodobacterales</taxon>
        <taxon>Paracoccaceae</taxon>
        <taxon>Puniceibacterium</taxon>
    </lineage>
</organism>
<dbReference type="EMBL" id="AWWI01000028">
    <property type="protein sequence ID" value="PIL21621.1"/>
    <property type="molecule type" value="Genomic_DNA"/>
</dbReference>
<reference evidence="2 3" key="1">
    <citation type="submission" date="2013-09" db="EMBL/GenBank/DDBJ databases">
        <title>Genome sequencing of Phaeobacter antarcticus sp. nov. SM1211.</title>
        <authorList>
            <person name="Zhang X.-Y."/>
            <person name="Liu C."/>
            <person name="Chen X.-L."/>
            <person name="Xie B.-B."/>
            <person name="Qin Q.-L."/>
            <person name="Rong J.-C."/>
            <person name="Zhang Y.-Z."/>
        </authorList>
    </citation>
    <scope>NUCLEOTIDE SEQUENCE [LARGE SCALE GENOMIC DNA]</scope>
    <source>
        <strain evidence="2 3">SM1211</strain>
    </source>
</reference>
<feature type="transmembrane region" description="Helical" evidence="1">
    <location>
        <begin position="5"/>
        <end position="22"/>
    </location>
</feature>
<gene>
    <name evidence="2" type="ORF">P775_03455</name>
</gene>
<accession>A0A2G8RJN5</accession>
<proteinExistence type="predicted"/>
<protein>
    <submittedName>
        <fullName evidence="2">Uncharacterized protein</fullName>
    </submittedName>
</protein>
<comment type="caution">
    <text evidence="2">The sequence shown here is derived from an EMBL/GenBank/DDBJ whole genome shotgun (WGS) entry which is preliminary data.</text>
</comment>
<keyword evidence="1" id="KW-1133">Transmembrane helix</keyword>
<name>A0A2G8RJN5_9RHOB</name>
<sequence>MPQVILIILGAGIMVYYFFKALDFVFLALPHVAIVLIILIAAFFIFLKNAERKSAERKRREILRDADAHSTPFKYKIGRHGNETLAIRYGIANMETETIPYFYYAKGGVKKRNPDRDKIRWKDANTIRLKKLRKLDESKYEVQISDFRNRKAVAIIEVGTDYVKTFYPIDEGWFNIHRGLEEALKGNRSMSLKELARFHIEKTVSSH</sequence>
<dbReference type="AlphaFoldDB" id="A0A2G8RJN5"/>